<keyword evidence="2" id="KW-1185">Reference proteome</keyword>
<dbReference type="EMBL" id="JBFTWV010000088">
    <property type="protein sequence ID" value="KAL2787895.1"/>
    <property type="molecule type" value="Genomic_DNA"/>
</dbReference>
<sequence length="219" mass="24655">MSDVSQEIRAGVPLPTRTLSFHTIFLLADAKMNGPDWTGIALTGKIPSLLPKRPRQQADEALNIIADISQTISRTGCANFAIMLGFWAPSVSWLLYVRATEMSALSASSPPARGSTWIEDIRRNVASYIPWHYPHTGKWMHLSLFVVYRGVPFVVQRDGKLNVDEWKGVIALKEHDEKYKGRYPSPTRLAPSEAVPDIEWALKELVRSKVGKVFRRLSR</sequence>
<dbReference type="Proteomes" id="UP001610563">
    <property type="component" value="Unassembled WGS sequence"/>
</dbReference>
<proteinExistence type="predicted"/>
<name>A0ABR4FXD0_9EURO</name>
<evidence type="ECO:0000313" key="1">
    <source>
        <dbReference type="EMBL" id="KAL2787895.1"/>
    </source>
</evidence>
<accession>A0ABR4FXD0</accession>
<gene>
    <name evidence="1" type="ORF">BJX66DRAFT_340749</name>
</gene>
<organism evidence="1 2">
    <name type="scientific">Aspergillus keveii</name>
    <dbReference type="NCBI Taxonomy" id="714993"/>
    <lineage>
        <taxon>Eukaryota</taxon>
        <taxon>Fungi</taxon>
        <taxon>Dikarya</taxon>
        <taxon>Ascomycota</taxon>
        <taxon>Pezizomycotina</taxon>
        <taxon>Eurotiomycetes</taxon>
        <taxon>Eurotiomycetidae</taxon>
        <taxon>Eurotiales</taxon>
        <taxon>Aspergillaceae</taxon>
        <taxon>Aspergillus</taxon>
        <taxon>Aspergillus subgen. Nidulantes</taxon>
    </lineage>
</organism>
<comment type="caution">
    <text evidence="1">The sequence shown here is derived from an EMBL/GenBank/DDBJ whole genome shotgun (WGS) entry which is preliminary data.</text>
</comment>
<evidence type="ECO:0000313" key="2">
    <source>
        <dbReference type="Proteomes" id="UP001610563"/>
    </source>
</evidence>
<reference evidence="1 2" key="1">
    <citation type="submission" date="2024-07" db="EMBL/GenBank/DDBJ databases">
        <title>Section-level genome sequencing and comparative genomics of Aspergillus sections Usti and Cavernicolus.</title>
        <authorList>
            <consortium name="Lawrence Berkeley National Laboratory"/>
            <person name="Nybo J.L."/>
            <person name="Vesth T.C."/>
            <person name="Theobald S."/>
            <person name="Frisvad J.C."/>
            <person name="Larsen T.O."/>
            <person name="Kjaerboelling I."/>
            <person name="Rothschild-Mancinelli K."/>
            <person name="Lyhne E.K."/>
            <person name="Kogle M.E."/>
            <person name="Barry K."/>
            <person name="Clum A."/>
            <person name="Na H."/>
            <person name="Ledsgaard L."/>
            <person name="Lin J."/>
            <person name="Lipzen A."/>
            <person name="Kuo A."/>
            <person name="Riley R."/>
            <person name="Mondo S."/>
            <person name="Labutti K."/>
            <person name="Haridas S."/>
            <person name="Pangalinan J."/>
            <person name="Salamov A.A."/>
            <person name="Simmons B.A."/>
            <person name="Magnuson J.K."/>
            <person name="Chen J."/>
            <person name="Drula E."/>
            <person name="Henrissat B."/>
            <person name="Wiebenga A."/>
            <person name="Lubbers R.J."/>
            <person name="Gomes A.C."/>
            <person name="Makela M.R."/>
            <person name="Stajich J."/>
            <person name="Grigoriev I.V."/>
            <person name="Mortensen U.H."/>
            <person name="De Vries R.P."/>
            <person name="Baker S.E."/>
            <person name="Andersen M.R."/>
        </authorList>
    </citation>
    <scope>NUCLEOTIDE SEQUENCE [LARGE SCALE GENOMIC DNA]</scope>
    <source>
        <strain evidence="1 2">CBS 209.92</strain>
    </source>
</reference>
<protein>
    <submittedName>
        <fullName evidence="1">Uncharacterized protein</fullName>
    </submittedName>
</protein>